<dbReference type="EC" id="2.7.13.3" evidence="2"/>
<evidence type="ECO:0000256" key="1">
    <source>
        <dbReference type="ARBA" id="ARBA00000085"/>
    </source>
</evidence>
<feature type="transmembrane region" description="Helical" evidence="10">
    <location>
        <begin position="17"/>
        <end position="36"/>
    </location>
</feature>
<protein>
    <recommendedName>
        <fullName evidence="2">histidine kinase</fullName>
        <ecNumber evidence="2">2.7.13.3</ecNumber>
    </recommendedName>
</protein>
<dbReference type="Pfam" id="PF07730">
    <property type="entry name" value="HisKA_3"/>
    <property type="match status" value="1"/>
</dbReference>
<dbReference type="InterPro" id="IPR050482">
    <property type="entry name" value="Sensor_HK_TwoCompSys"/>
</dbReference>
<dbReference type="PANTHER" id="PTHR24421">
    <property type="entry name" value="NITRATE/NITRITE SENSOR PROTEIN NARX-RELATED"/>
    <property type="match status" value="1"/>
</dbReference>
<dbReference type="GO" id="GO:0046983">
    <property type="term" value="F:protein dimerization activity"/>
    <property type="evidence" value="ECO:0007669"/>
    <property type="project" value="InterPro"/>
</dbReference>
<sequence length="391" mass="41172">MTSQTDGSAARRRPPQWLADVAVTVFVVLSGAAPLGKGHEVVWSRDVVLLNLVVAAVLLARRRLPEPTVLALVALSVLSVPLGLFNPGLSAASAIATYSVTLRLPRRAGLITTLVVAVAMSATALLAGDTAPQHALAVLLGGAIGDAIRAQRAHLASITERAERAERTREAVARQRVAEDRLGIARDLHDVVAHQIAVINLHAGVASSALRERPDDAEASLSIIRQASRTVLAEIGDLLSTLRDPGAADSEPTGLAQLDDVVRDFATHGLDVTVRYDAPTGDLPRAIDVTALRVVQEGLTNAHKHGTGDRAHVLLETLPRTLRVTITNPVRPGASDPALGNRQGLIGMAERVESVRGTLRYGRLGAGTWELAAELPLGPAPTTVLAHKELT</sequence>
<feature type="domain" description="Signal transduction histidine kinase subgroup 3 dimerisation and phosphoacceptor" evidence="11">
    <location>
        <begin position="181"/>
        <end position="245"/>
    </location>
</feature>
<dbReference type="InterPro" id="IPR011712">
    <property type="entry name" value="Sig_transdc_His_kin_sub3_dim/P"/>
</dbReference>
<proteinExistence type="predicted"/>
<evidence type="ECO:0000256" key="4">
    <source>
        <dbReference type="ARBA" id="ARBA00022679"/>
    </source>
</evidence>
<dbReference type="RefSeq" id="WP_130780025.1">
    <property type="nucleotide sequence ID" value="NZ_BIMR01000023.1"/>
</dbReference>
<dbReference type="GO" id="GO:0005524">
    <property type="term" value="F:ATP binding"/>
    <property type="evidence" value="ECO:0007669"/>
    <property type="project" value="UniProtKB-KW"/>
</dbReference>
<evidence type="ECO:0000256" key="3">
    <source>
        <dbReference type="ARBA" id="ARBA00022553"/>
    </source>
</evidence>
<evidence type="ECO:0000256" key="6">
    <source>
        <dbReference type="ARBA" id="ARBA00022777"/>
    </source>
</evidence>
<dbReference type="CDD" id="cd16917">
    <property type="entry name" value="HATPase_UhpB-NarQ-NarX-like"/>
    <property type="match status" value="1"/>
</dbReference>
<accession>A0A402DMS9</accession>
<dbReference type="InterPro" id="IPR055558">
    <property type="entry name" value="DUF7134"/>
</dbReference>
<evidence type="ECO:0000256" key="5">
    <source>
        <dbReference type="ARBA" id="ARBA00022741"/>
    </source>
</evidence>
<dbReference type="Gene3D" id="1.20.5.1930">
    <property type="match status" value="1"/>
</dbReference>
<evidence type="ECO:0000259" key="12">
    <source>
        <dbReference type="Pfam" id="PF23539"/>
    </source>
</evidence>
<evidence type="ECO:0000256" key="2">
    <source>
        <dbReference type="ARBA" id="ARBA00012438"/>
    </source>
</evidence>
<evidence type="ECO:0000313" key="14">
    <source>
        <dbReference type="Proteomes" id="UP000289954"/>
    </source>
</evidence>
<dbReference type="Pfam" id="PF23539">
    <property type="entry name" value="DUF7134"/>
    <property type="match status" value="1"/>
</dbReference>
<keyword evidence="4" id="KW-0808">Transferase</keyword>
<organism evidence="13 14">
    <name type="scientific">Cellulomonas biazotea</name>
    <dbReference type="NCBI Taxonomy" id="1709"/>
    <lineage>
        <taxon>Bacteria</taxon>
        <taxon>Bacillati</taxon>
        <taxon>Actinomycetota</taxon>
        <taxon>Actinomycetes</taxon>
        <taxon>Micrococcales</taxon>
        <taxon>Cellulomonadaceae</taxon>
        <taxon>Cellulomonas</taxon>
    </lineage>
</organism>
<keyword evidence="9" id="KW-0175">Coiled coil</keyword>
<feature type="domain" description="DUF7134" evidence="12">
    <location>
        <begin position="16"/>
        <end position="139"/>
    </location>
</feature>
<reference evidence="13 14" key="1">
    <citation type="submission" date="2019-01" db="EMBL/GenBank/DDBJ databases">
        <title>Draft genome sequence of Cellulomonas takizawaensis strain TKZ-21.</title>
        <authorList>
            <person name="Yamamura H."/>
            <person name="Hayashi T."/>
            <person name="Hamada M."/>
            <person name="Serisawa Y."/>
            <person name="Matsuyama K."/>
            <person name="Nakagawa Y."/>
            <person name="Otoguro M."/>
            <person name="Yanagida F."/>
            <person name="Hayakawa M."/>
        </authorList>
    </citation>
    <scope>NUCLEOTIDE SEQUENCE [LARGE SCALE GENOMIC DNA]</scope>
    <source>
        <strain evidence="13 14">NBRC12680</strain>
    </source>
</reference>
<dbReference type="PANTHER" id="PTHR24421:SF10">
    <property type="entry name" value="NITRATE_NITRITE SENSOR PROTEIN NARQ"/>
    <property type="match status" value="1"/>
</dbReference>
<dbReference type="OrthoDB" id="227596at2"/>
<evidence type="ECO:0000256" key="7">
    <source>
        <dbReference type="ARBA" id="ARBA00022840"/>
    </source>
</evidence>
<evidence type="ECO:0000256" key="8">
    <source>
        <dbReference type="ARBA" id="ARBA00023012"/>
    </source>
</evidence>
<feature type="coiled-coil region" evidence="9">
    <location>
        <begin position="148"/>
        <end position="175"/>
    </location>
</feature>
<dbReference type="InterPro" id="IPR036890">
    <property type="entry name" value="HATPase_C_sf"/>
</dbReference>
<name>A0A402DMS9_9CELL</name>
<dbReference type="Proteomes" id="UP000289954">
    <property type="component" value="Unassembled WGS sequence"/>
</dbReference>
<evidence type="ECO:0000259" key="11">
    <source>
        <dbReference type="Pfam" id="PF07730"/>
    </source>
</evidence>
<keyword evidence="5" id="KW-0547">Nucleotide-binding</keyword>
<keyword evidence="10" id="KW-1133">Transmembrane helix</keyword>
<comment type="caution">
    <text evidence="13">The sequence shown here is derived from an EMBL/GenBank/DDBJ whole genome shotgun (WGS) entry which is preliminary data.</text>
</comment>
<evidence type="ECO:0000313" key="13">
    <source>
        <dbReference type="EMBL" id="GCE75420.1"/>
    </source>
</evidence>
<dbReference type="AlphaFoldDB" id="A0A402DMS9"/>
<keyword evidence="3" id="KW-0597">Phosphoprotein</keyword>
<evidence type="ECO:0000256" key="9">
    <source>
        <dbReference type="SAM" id="Coils"/>
    </source>
</evidence>
<evidence type="ECO:0000256" key="10">
    <source>
        <dbReference type="SAM" id="Phobius"/>
    </source>
</evidence>
<keyword evidence="14" id="KW-1185">Reference proteome</keyword>
<keyword evidence="6 13" id="KW-0418">Kinase</keyword>
<dbReference type="EMBL" id="BIMR01000023">
    <property type="protein sequence ID" value="GCE75420.1"/>
    <property type="molecule type" value="Genomic_DNA"/>
</dbReference>
<keyword evidence="10" id="KW-0472">Membrane</keyword>
<feature type="transmembrane region" description="Helical" evidence="10">
    <location>
        <begin position="108"/>
        <end position="127"/>
    </location>
</feature>
<dbReference type="GO" id="GO:0016020">
    <property type="term" value="C:membrane"/>
    <property type="evidence" value="ECO:0007669"/>
    <property type="project" value="InterPro"/>
</dbReference>
<dbReference type="GO" id="GO:0000155">
    <property type="term" value="F:phosphorelay sensor kinase activity"/>
    <property type="evidence" value="ECO:0007669"/>
    <property type="project" value="InterPro"/>
</dbReference>
<gene>
    <name evidence="13" type="ORF">CBZ_04760</name>
</gene>
<feature type="transmembrane region" description="Helical" evidence="10">
    <location>
        <begin position="72"/>
        <end position="96"/>
    </location>
</feature>
<keyword evidence="10" id="KW-0812">Transmembrane</keyword>
<dbReference type="Gene3D" id="3.30.565.10">
    <property type="entry name" value="Histidine kinase-like ATPase, C-terminal domain"/>
    <property type="match status" value="1"/>
</dbReference>
<keyword evidence="7" id="KW-0067">ATP-binding</keyword>
<comment type="catalytic activity">
    <reaction evidence="1">
        <text>ATP + protein L-histidine = ADP + protein N-phospho-L-histidine.</text>
        <dbReference type="EC" id="2.7.13.3"/>
    </reaction>
</comment>
<keyword evidence="8" id="KW-0902">Two-component regulatory system</keyword>